<accession>A0A835XRW9</accession>
<sequence>MFVSRPPAGPAAESQQAAPASTADNTRDWDALPGDSSASTTSTTSTTAAAFLARSSEIHDHEIHDHEIYDHEIYGIPRDVPAGIMDAPFLPPGVHVFTCPEMEVWCIGEGVRPPAFRLLGRHTLRQFLEAVRQRGAAVWDEWVSYHTEHSDRGLPHVESVERTGPNKFRFDVVFDTN</sequence>
<keyword evidence="3" id="KW-1185">Reference proteome</keyword>
<feature type="compositionally biased region" description="Low complexity" evidence="1">
    <location>
        <begin position="10"/>
        <end position="23"/>
    </location>
</feature>
<protein>
    <submittedName>
        <fullName evidence="2">Uncharacterized protein</fullName>
    </submittedName>
</protein>
<dbReference type="AlphaFoldDB" id="A0A835XRW9"/>
<gene>
    <name evidence="2" type="ORF">HYH03_012587</name>
</gene>
<organism evidence="2 3">
    <name type="scientific">Edaphochlamys debaryana</name>
    <dbReference type="NCBI Taxonomy" id="47281"/>
    <lineage>
        <taxon>Eukaryota</taxon>
        <taxon>Viridiplantae</taxon>
        <taxon>Chlorophyta</taxon>
        <taxon>core chlorophytes</taxon>
        <taxon>Chlorophyceae</taxon>
        <taxon>CS clade</taxon>
        <taxon>Chlamydomonadales</taxon>
        <taxon>Chlamydomonadales incertae sedis</taxon>
        <taxon>Edaphochlamys</taxon>
    </lineage>
</organism>
<dbReference type="Proteomes" id="UP000612055">
    <property type="component" value="Unassembled WGS sequence"/>
</dbReference>
<name>A0A835XRW9_9CHLO</name>
<evidence type="ECO:0000313" key="3">
    <source>
        <dbReference type="Proteomes" id="UP000612055"/>
    </source>
</evidence>
<reference evidence="2" key="1">
    <citation type="journal article" date="2020" name="bioRxiv">
        <title>Comparative genomics of Chlamydomonas.</title>
        <authorList>
            <person name="Craig R.J."/>
            <person name="Hasan A.R."/>
            <person name="Ness R.W."/>
            <person name="Keightley P.D."/>
        </authorList>
    </citation>
    <scope>NUCLEOTIDE SEQUENCE</scope>
    <source>
        <strain evidence="2">CCAP 11/70</strain>
    </source>
</reference>
<evidence type="ECO:0000256" key="1">
    <source>
        <dbReference type="SAM" id="MobiDB-lite"/>
    </source>
</evidence>
<dbReference type="EMBL" id="JAEHOE010000078">
    <property type="protein sequence ID" value="KAG2488971.1"/>
    <property type="molecule type" value="Genomic_DNA"/>
</dbReference>
<feature type="region of interest" description="Disordered" evidence="1">
    <location>
        <begin position="1"/>
        <end position="44"/>
    </location>
</feature>
<comment type="caution">
    <text evidence="2">The sequence shown here is derived from an EMBL/GenBank/DDBJ whole genome shotgun (WGS) entry which is preliminary data.</text>
</comment>
<proteinExistence type="predicted"/>
<evidence type="ECO:0000313" key="2">
    <source>
        <dbReference type="EMBL" id="KAG2488971.1"/>
    </source>
</evidence>